<dbReference type="PROSITE" id="PS51257">
    <property type="entry name" value="PROKAR_LIPOPROTEIN"/>
    <property type="match status" value="1"/>
</dbReference>
<protein>
    <recommendedName>
        <fullName evidence="3">Lipoprotein</fullName>
    </recommendedName>
</protein>
<sequence>MKAGWAMRAWGRLGIAVSLLLLMGCSPDYNWRQVAVADGRVMALFPAKPATEQRDLPFEGGQQPFIMTQAQVNENLFVVGYAPWGQGGLSSTAERERFGHEVLLSLYRNLGVAAPETLPLPGERFTLRGGAEETLQVVGHIWLTPHGLLEGLVLAPDELSSEHMSVFFEALEKGVGGVLP</sequence>
<organism evidence="1 2">
    <name type="scientific">Mesopusillimonas faecipullorum</name>
    <dbReference type="NCBI Taxonomy" id="2755040"/>
    <lineage>
        <taxon>Bacteria</taxon>
        <taxon>Pseudomonadati</taxon>
        <taxon>Pseudomonadota</taxon>
        <taxon>Betaproteobacteria</taxon>
        <taxon>Burkholderiales</taxon>
        <taxon>Alcaligenaceae</taxon>
        <taxon>Mesopusillimonas</taxon>
    </lineage>
</organism>
<keyword evidence="2" id="KW-1185">Reference proteome</keyword>
<evidence type="ECO:0008006" key="3">
    <source>
        <dbReference type="Google" id="ProtNLM"/>
    </source>
</evidence>
<evidence type="ECO:0000313" key="1">
    <source>
        <dbReference type="EMBL" id="MCB5363711.1"/>
    </source>
</evidence>
<accession>A0ABS8CCE8</accession>
<evidence type="ECO:0000313" key="2">
    <source>
        <dbReference type="Proteomes" id="UP000776983"/>
    </source>
</evidence>
<name>A0ABS8CCE8_9BURK</name>
<dbReference type="Proteomes" id="UP000776983">
    <property type="component" value="Unassembled WGS sequence"/>
</dbReference>
<dbReference type="RefSeq" id="WP_226954083.1">
    <property type="nucleotide sequence ID" value="NZ_JACDXW010000003.1"/>
</dbReference>
<reference evidence="1 2" key="1">
    <citation type="submission" date="2020-07" db="EMBL/GenBank/DDBJ databases">
        <title>Pusillimonas sp. nov., isolated from poultry manure in Taiwan.</title>
        <authorList>
            <person name="Lin S.-Y."/>
            <person name="Tang Y.-S."/>
            <person name="Young C.-C."/>
        </authorList>
    </citation>
    <scope>NUCLEOTIDE SEQUENCE [LARGE SCALE GENOMIC DNA]</scope>
    <source>
        <strain evidence="1 2">CC-YST705</strain>
    </source>
</reference>
<proteinExistence type="predicted"/>
<gene>
    <name evidence="1" type="ORF">H0484_08105</name>
</gene>
<dbReference type="EMBL" id="JACDXW010000003">
    <property type="protein sequence ID" value="MCB5363711.1"/>
    <property type="molecule type" value="Genomic_DNA"/>
</dbReference>
<comment type="caution">
    <text evidence="1">The sequence shown here is derived from an EMBL/GenBank/DDBJ whole genome shotgun (WGS) entry which is preliminary data.</text>
</comment>